<protein>
    <submittedName>
        <fullName evidence="2">Uncharacterized protein</fullName>
    </submittedName>
</protein>
<sequence length="38" mass="4039">MSRVSSSKPILAGAKVSARPTRRNGQTHRDPTGIFSGN</sequence>
<feature type="region of interest" description="Disordered" evidence="1">
    <location>
        <begin position="1"/>
        <end position="38"/>
    </location>
</feature>
<dbReference type="AlphaFoldDB" id="A0A2P2LPA0"/>
<evidence type="ECO:0000256" key="1">
    <source>
        <dbReference type="SAM" id="MobiDB-lite"/>
    </source>
</evidence>
<dbReference type="EMBL" id="GGEC01039323">
    <property type="protein sequence ID" value="MBX19807.1"/>
    <property type="molecule type" value="Transcribed_RNA"/>
</dbReference>
<accession>A0A2P2LPA0</accession>
<evidence type="ECO:0000313" key="2">
    <source>
        <dbReference type="EMBL" id="MBX19807.1"/>
    </source>
</evidence>
<reference evidence="2" key="1">
    <citation type="submission" date="2018-02" db="EMBL/GenBank/DDBJ databases">
        <title>Rhizophora mucronata_Transcriptome.</title>
        <authorList>
            <person name="Meera S.P."/>
            <person name="Sreeshan A."/>
            <person name="Augustine A."/>
        </authorList>
    </citation>
    <scope>NUCLEOTIDE SEQUENCE</scope>
    <source>
        <tissue evidence="2">Leaf</tissue>
    </source>
</reference>
<proteinExistence type="predicted"/>
<name>A0A2P2LPA0_RHIMU</name>
<organism evidence="2">
    <name type="scientific">Rhizophora mucronata</name>
    <name type="common">Asiatic mangrove</name>
    <dbReference type="NCBI Taxonomy" id="61149"/>
    <lineage>
        <taxon>Eukaryota</taxon>
        <taxon>Viridiplantae</taxon>
        <taxon>Streptophyta</taxon>
        <taxon>Embryophyta</taxon>
        <taxon>Tracheophyta</taxon>
        <taxon>Spermatophyta</taxon>
        <taxon>Magnoliopsida</taxon>
        <taxon>eudicotyledons</taxon>
        <taxon>Gunneridae</taxon>
        <taxon>Pentapetalae</taxon>
        <taxon>rosids</taxon>
        <taxon>fabids</taxon>
        <taxon>Malpighiales</taxon>
        <taxon>Rhizophoraceae</taxon>
        <taxon>Rhizophora</taxon>
    </lineage>
</organism>